<gene>
    <name evidence="1" type="ordered locus">LLO_0973</name>
</gene>
<name>D3HR01_LEGLN</name>
<accession>D3HR01</accession>
<dbReference type="Proteomes" id="UP000001060">
    <property type="component" value="Chromosome"/>
</dbReference>
<dbReference type="EMBL" id="FN650140">
    <property type="protein sequence ID" value="CBJ11323.1"/>
    <property type="molecule type" value="Genomic_DNA"/>
</dbReference>
<dbReference type="STRING" id="661367.LLO_0973"/>
<dbReference type="AlphaFoldDB" id="D3HR01"/>
<proteinExistence type="predicted"/>
<dbReference type="RefSeq" id="WP_003632377.1">
    <property type="nucleotide sequence ID" value="NC_013861.1"/>
</dbReference>
<keyword evidence="2" id="KW-1185">Reference proteome</keyword>
<evidence type="ECO:0000313" key="2">
    <source>
        <dbReference type="Proteomes" id="UP000001060"/>
    </source>
</evidence>
<dbReference type="SUPFAM" id="SSF56925">
    <property type="entry name" value="OMPA-like"/>
    <property type="match status" value="1"/>
</dbReference>
<dbReference type="HOGENOM" id="CLU_942656_0_0_6"/>
<protein>
    <recommendedName>
        <fullName evidence="3">Outer membrane protein beta-barrel domain-containing protein</fullName>
    </recommendedName>
</protein>
<reference evidence="1 2" key="1">
    <citation type="journal article" date="2010" name="PLoS Genet.">
        <title>Analysis of the Legionella longbeachae genome and transcriptome uncovers unique strategies to cause Legionnaires' disease.</title>
        <authorList>
            <person name="Cazalet C."/>
            <person name="Gomez-Valero L."/>
            <person name="Rusniok C."/>
            <person name="Lomma M."/>
            <person name="Dervins-Ravault D."/>
            <person name="Newton H."/>
            <person name="Sansom F."/>
            <person name="Jarraud S."/>
            <person name="Zidane N."/>
            <person name="Ma L."/>
            <person name="Bouchier C."/>
            <person name="Etienne J."/>
            <person name="Hartland E."/>
            <person name="Buchrieser C."/>
        </authorList>
    </citation>
    <scope>NUCLEOTIDE SEQUENCE [LARGE SCALE GENOMIC DNA]</scope>
    <source>
        <strain evidence="1 2">NSW150</strain>
    </source>
</reference>
<dbReference type="eggNOG" id="ENOG5032NTU">
    <property type="taxonomic scope" value="Bacteria"/>
</dbReference>
<organism evidence="1 2">
    <name type="scientific">Legionella longbeachae serogroup 1 (strain NSW150)</name>
    <dbReference type="NCBI Taxonomy" id="661367"/>
    <lineage>
        <taxon>Bacteria</taxon>
        <taxon>Pseudomonadati</taxon>
        <taxon>Pseudomonadota</taxon>
        <taxon>Gammaproteobacteria</taxon>
        <taxon>Legionellales</taxon>
        <taxon>Legionellaceae</taxon>
        <taxon>Legionella</taxon>
    </lineage>
</organism>
<evidence type="ECO:0008006" key="3">
    <source>
        <dbReference type="Google" id="ProtNLM"/>
    </source>
</evidence>
<dbReference type="InterPro" id="IPR011250">
    <property type="entry name" value="OMP/PagP_B-barrel"/>
</dbReference>
<dbReference type="KEGG" id="llo:LLO_0973"/>
<dbReference type="GeneID" id="40925207"/>
<sequence>MIKFKLIPLPFLVYSNLIFAGTVGSISQSEMLPSFLFIGLGGSYNSVKLDQYLDPLIGTTDIYSGTTLVASGSANGPATPFHDTQTTFAPEAQIGYARFFSNTDWLWGTKFSYRYLSITATDANIVAPQVGSVTSVDGTTIDFTGRATIDSVQTQVNHELDLIPFIGHSFKKSYAYLGIGPSLFGTRTNIYNITGYADIDGEHINVSGAPVSFSSSKWMWGGVAQIGLTYFIHPTWFLDINYTYAITPHNETNYLAPFSGTLSNGDTKSGTLFGTSTQYITVQAISVSMNKTFAI</sequence>
<dbReference type="Gene3D" id="2.40.160.20">
    <property type="match status" value="1"/>
</dbReference>
<evidence type="ECO:0000313" key="1">
    <source>
        <dbReference type="EMBL" id="CBJ11323.1"/>
    </source>
</evidence>
<dbReference type="OrthoDB" id="8265874at2"/>